<keyword evidence="2" id="KW-1185">Reference proteome</keyword>
<evidence type="ECO:0000313" key="2">
    <source>
        <dbReference type="Proteomes" id="UP001383192"/>
    </source>
</evidence>
<dbReference type="EMBL" id="JAYKXP010000007">
    <property type="protein sequence ID" value="KAK7056476.1"/>
    <property type="molecule type" value="Genomic_DNA"/>
</dbReference>
<organism evidence="1 2">
    <name type="scientific">Paramarasmius palmivorus</name>
    <dbReference type="NCBI Taxonomy" id="297713"/>
    <lineage>
        <taxon>Eukaryota</taxon>
        <taxon>Fungi</taxon>
        <taxon>Dikarya</taxon>
        <taxon>Basidiomycota</taxon>
        <taxon>Agaricomycotina</taxon>
        <taxon>Agaricomycetes</taxon>
        <taxon>Agaricomycetidae</taxon>
        <taxon>Agaricales</taxon>
        <taxon>Marasmiineae</taxon>
        <taxon>Marasmiaceae</taxon>
        <taxon>Paramarasmius</taxon>
    </lineage>
</organism>
<sequence length="536" mass="61480">MAKNIQAPSSDMEDLSRSNEAPCHSILIACRGELSVIENRIATIHQEITETDSKSALALRKEESTLKVYAETYRRILHPIRNFPVDVLREIFSACIRITHPDFMSSDFNYVFQDSLDTTQPPWSLGQVCHRWRQIVLDTPSFWTSLRVQLPQCEAVPQEKRYIARQLDMFLYRSRDLPLTVELKSKHSITPDDLIPFAFCSYSHRWERLRLTFPDTPYLHESLRNISFLIRLELPILHTLCLDLDVYSSETDAFEYAPNLRHLTIYGCSPDLHATLQIPWGQITHFHRLQRTTGYTRPSTSIEHLIQMPNIVEYIDMQFFCPPGPDVHLPHLESLALAFSDNLESDIALDRLRIGAKFTRFVASTSNCRDNCRDNEGLGERDKQALLSFIRRWSDNLRSLSLRSALLTNPECAEMLGYLDGLRSLSLYTNMSLSLYLCIMTAKPGGALEDELAQTSFLPQLRHLFFFGHSRLGESELVRSLEARLKGDTPLQTIGLPERLSAGSSKRLNAKGLAIRLTTREQWMAESYGNKCDIHM</sequence>
<dbReference type="Gene3D" id="1.20.1280.50">
    <property type="match status" value="1"/>
</dbReference>
<dbReference type="SUPFAM" id="SSF52047">
    <property type="entry name" value="RNI-like"/>
    <property type="match status" value="1"/>
</dbReference>
<accession>A0AAW0DVK7</accession>
<proteinExistence type="predicted"/>
<evidence type="ECO:0008006" key="3">
    <source>
        <dbReference type="Google" id="ProtNLM"/>
    </source>
</evidence>
<gene>
    <name evidence="1" type="ORF">VNI00_003031</name>
</gene>
<dbReference type="PANTHER" id="PTHR38926">
    <property type="entry name" value="F-BOX DOMAIN CONTAINING PROTEIN, EXPRESSED"/>
    <property type="match status" value="1"/>
</dbReference>
<name>A0AAW0DVK7_9AGAR</name>
<comment type="caution">
    <text evidence="1">The sequence shown here is derived from an EMBL/GenBank/DDBJ whole genome shotgun (WGS) entry which is preliminary data.</text>
</comment>
<reference evidence="1 2" key="1">
    <citation type="submission" date="2024-01" db="EMBL/GenBank/DDBJ databases">
        <title>A draft genome for a cacao thread blight-causing isolate of Paramarasmius palmivorus.</title>
        <authorList>
            <person name="Baruah I.K."/>
            <person name="Bukari Y."/>
            <person name="Amoako-Attah I."/>
            <person name="Meinhardt L.W."/>
            <person name="Bailey B.A."/>
            <person name="Cohen S.P."/>
        </authorList>
    </citation>
    <scope>NUCLEOTIDE SEQUENCE [LARGE SCALE GENOMIC DNA]</scope>
    <source>
        <strain evidence="1 2">GH-12</strain>
    </source>
</reference>
<dbReference type="PANTHER" id="PTHR38926:SF5">
    <property type="entry name" value="F-BOX AND LEUCINE-RICH REPEAT PROTEIN 6"/>
    <property type="match status" value="1"/>
</dbReference>
<evidence type="ECO:0000313" key="1">
    <source>
        <dbReference type="EMBL" id="KAK7056476.1"/>
    </source>
</evidence>
<protein>
    <recommendedName>
        <fullName evidence="3">F-box domain-containing protein</fullName>
    </recommendedName>
</protein>
<dbReference type="AlphaFoldDB" id="A0AAW0DVK7"/>
<dbReference type="Proteomes" id="UP001383192">
    <property type="component" value="Unassembled WGS sequence"/>
</dbReference>